<keyword evidence="2" id="KW-1185">Reference proteome</keyword>
<name>A0ABS8WJU3_DATST</name>
<evidence type="ECO:0000313" key="2">
    <source>
        <dbReference type="Proteomes" id="UP000823775"/>
    </source>
</evidence>
<organism evidence="1 2">
    <name type="scientific">Datura stramonium</name>
    <name type="common">Jimsonweed</name>
    <name type="synonym">Common thornapple</name>
    <dbReference type="NCBI Taxonomy" id="4076"/>
    <lineage>
        <taxon>Eukaryota</taxon>
        <taxon>Viridiplantae</taxon>
        <taxon>Streptophyta</taxon>
        <taxon>Embryophyta</taxon>
        <taxon>Tracheophyta</taxon>
        <taxon>Spermatophyta</taxon>
        <taxon>Magnoliopsida</taxon>
        <taxon>eudicotyledons</taxon>
        <taxon>Gunneridae</taxon>
        <taxon>Pentapetalae</taxon>
        <taxon>asterids</taxon>
        <taxon>lamiids</taxon>
        <taxon>Solanales</taxon>
        <taxon>Solanaceae</taxon>
        <taxon>Solanoideae</taxon>
        <taxon>Datureae</taxon>
        <taxon>Datura</taxon>
    </lineage>
</organism>
<reference evidence="1 2" key="1">
    <citation type="journal article" date="2021" name="BMC Genomics">
        <title>Datura genome reveals duplications of psychoactive alkaloid biosynthetic genes and high mutation rate following tissue culture.</title>
        <authorList>
            <person name="Rajewski A."/>
            <person name="Carter-House D."/>
            <person name="Stajich J."/>
            <person name="Litt A."/>
        </authorList>
    </citation>
    <scope>NUCLEOTIDE SEQUENCE [LARGE SCALE GENOMIC DNA]</scope>
    <source>
        <strain evidence="1">AR-01</strain>
    </source>
</reference>
<sequence length="349" mass="39343">MTKNFLTRFVPLEVTRDDKIKNLQRDLIGVVAIKKDCRVVENDLEPSRVLVEFGVVGGDATTINRDGEFSPNFGVTGGGGGYSPNVGGDFGGVDGGGGGEGFSSINEEVRFPPEETPFTRGESSTVGVGISKEPSCFCKCLKCTEKIDSLILKVQSLEDTVKVLISKRGVNPSSKISDLYTLDVVKRRKRQISKALTSAKKKAKNTPRVMVDDQIQRQHVDVYKRINSQKMRDIKEMLKHKSEIKELYTMHSFNYVDFDIMLDMDKWWEDYDVYKMLFDKSLIAGAVPWRECIDSFVFDNFYLGYCRGEKSFPGGVPWHDAKRIFSVMNLEKKHFVAIEILLSEGKICI</sequence>
<dbReference type="Proteomes" id="UP000823775">
    <property type="component" value="Unassembled WGS sequence"/>
</dbReference>
<comment type="caution">
    <text evidence="1">The sequence shown here is derived from an EMBL/GenBank/DDBJ whole genome shotgun (WGS) entry which is preliminary data.</text>
</comment>
<protein>
    <submittedName>
        <fullName evidence="1">Uncharacterized protein</fullName>
    </submittedName>
</protein>
<gene>
    <name evidence="1" type="ORF">HAX54_045519</name>
</gene>
<proteinExistence type="predicted"/>
<dbReference type="EMBL" id="JACEIK010007062">
    <property type="protein sequence ID" value="MCE3049683.1"/>
    <property type="molecule type" value="Genomic_DNA"/>
</dbReference>
<evidence type="ECO:0000313" key="1">
    <source>
        <dbReference type="EMBL" id="MCE3049683.1"/>
    </source>
</evidence>
<accession>A0ABS8WJU3</accession>